<name>A0A176VS06_MARPO</name>
<feature type="region of interest" description="Disordered" evidence="2">
    <location>
        <begin position="520"/>
        <end position="543"/>
    </location>
</feature>
<keyword evidence="1" id="KW-0175">Coiled coil</keyword>
<feature type="coiled-coil region" evidence="1">
    <location>
        <begin position="356"/>
        <end position="404"/>
    </location>
</feature>
<organism evidence="3 4">
    <name type="scientific">Marchantia polymorpha subsp. ruderalis</name>
    <dbReference type="NCBI Taxonomy" id="1480154"/>
    <lineage>
        <taxon>Eukaryota</taxon>
        <taxon>Viridiplantae</taxon>
        <taxon>Streptophyta</taxon>
        <taxon>Embryophyta</taxon>
        <taxon>Marchantiophyta</taxon>
        <taxon>Marchantiopsida</taxon>
        <taxon>Marchantiidae</taxon>
        <taxon>Marchantiales</taxon>
        <taxon>Marchantiaceae</taxon>
        <taxon>Marchantia</taxon>
    </lineage>
</organism>
<protein>
    <submittedName>
        <fullName evidence="3">Uncharacterized protein</fullName>
    </submittedName>
</protein>
<dbReference type="EMBL" id="LVLJ01002940">
    <property type="protein sequence ID" value="OAE23091.1"/>
    <property type="molecule type" value="Genomic_DNA"/>
</dbReference>
<gene>
    <name evidence="3" type="ORF">AXG93_2590s1010</name>
</gene>
<dbReference type="Proteomes" id="UP000077202">
    <property type="component" value="Unassembled WGS sequence"/>
</dbReference>
<proteinExistence type="predicted"/>
<comment type="caution">
    <text evidence="3">The sequence shown here is derived from an EMBL/GenBank/DDBJ whole genome shotgun (WGS) entry which is preliminary data.</text>
</comment>
<evidence type="ECO:0000313" key="3">
    <source>
        <dbReference type="EMBL" id="OAE23091.1"/>
    </source>
</evidence>
<evidence type="ECO:0000256" key="1">
    <source>
        <dbReference type="SAM" id="Coils"/>
    </source>
</evidence>
<sequence>MVPYKTKDTVRKLVLRKMPYEELRHYRRELIELHLDFLLWNWNFILASICKEIMDKNRNDGEDLRGNPMPWTIEHWASVMGPCAGNVEDLMFEKDSVGFFERIMKGNQVHWRRIFYDLVWVNASSRWEGSLMNHLIPYLVNFYQGMVLLTEEEKRFLKEWEVLVVESSERTEEEDNSRLIGPPQTTAGGPVQVDVLPMPERPERRLAKRRKTQFVGSEDILQPKSSEELVKELTLSEAILEQIVAEIGGIVGNITEFPKPPSPEEEVRSEVATKTSEEGPKTLEIDFPDFLLDSVVPLLKYLDKKREKYIVRMESGSYVELIRNRTKLKRAVAVKWEWDSSTAMAKERAASLAAECAVAKVTLQEQEDRLRAKEMECEVTVVLCGRLEKSKEAYEATMKRARRLITTTGKREQMHADELAKVEERRAEEARIAEDLWGKIAAAKTGEEELRSKIAELTTDPEEEFTRAKELTVSLAEEFWKHEGELTDLAKKLADCESARSSEVECRLKVESERRRLQEQLRKAGMRSEESQRRMEKAEVAYR</sequence>
<dbReference type="AlphaFoldDB" id="A0A176VS06"/>
<keyword evidence="4" id="KW-1185">Reference proteome</keyword>
<accession>A0A176VS06</accession>
<evidence type="ECO:0000313" key="4">
    <source>
        <dbReference type="Proteomes" id="UP000077202"/>
    </source>
</evidence>
<evidence type="ECO:0000256" key="2">
    <source>
        <dbReference type="SAM" id="MobiDB-lite"/>
    </source>
</evidence>
<reference evidence="3" key="1">
    <citation type="submission" date="2016-03" db="EMBL/GenBank/DDBJ databases">
        <title>Mechanisms controlling the formation of the plant cell surface in tip-growing cells are functionally conserved among land plants.</title>
        <authorList>
            <person name="Honkanen S."/>
            <person name="Jones V.A."/>
            <person name="Morieri G."/>
            <person name="Champion C."/>
            <person name="Hetherington A.J."/>
            <person name="Kelly S."/>
            <person name="Saint-Marcoux D."/>
            <person name="Proust H."/>
            <person name="Prescott H."/>
            <person name="Dolan L."/>
        </authorList>
    </citation>
    <scope>NUCLEOTIDE SEQUENCE [LARGE SCALE GENOMIC DNA]</scope>
    <source>
        <tissue evidence="3">Whole gametophyte</tissue>
    </source>
</reference>